<evidence type="ECO:0000313" key="3">
    <source>
        <dbReference type="Proteomes" id="UP000886998"/>
    </source>
</evidence>
<dbReference type="AlphaFoldDB" id="A0A8X6M6W9"/>
<protein>
    <submittedName>
        <fullName evidence="2">Uncharacterized protein</fullName>
    </submittedName>
</protein>
<comment type="caution">
    <text evidence="2">The sequence shown here is derived from an EMBL/GenBank/DDBJ whole genome shotgun (WGS) entry which is preliminary data.</text>
</comment>
<accession>A0A8X6M6W9</accession>
<name>A0A8X6M6W9_9ARAC</name>
<evidence type="ECO:0000313" key="2">
    <source>
        <dbReference type="EMBL" id="GFS28218.1"/>
    </source>
</evidence>
<organism evidence="2 3">
    <name type="scientific">Trichonephila inaurata madagascariensis</name>
    <dbReference type="NCBI Taxonomy" id="2747483"/>
    <lineage>
        <taxon>Eukaryota</taxon>
        <taxon>Metazoa</taxon>
        <taxon>Ecdysozoa</taxon>
        <taxon>Arthropoda</taxon>
        <taxon>Chelicerata</taxon>
        <taxon>Arachnida</taxon>
        <taxon>Araneae</taxon>
        <taxon>Araneomorphae</taxon>
        <taxon>Entelegynae</taxon>
        <taxon>Araneoidea</taxon>
        <taxon>Nephilidae</taxon>
        <taxon>Trichonephila</taxon>
        <taxon>Trichonephila inaurata</taxon>
    </lineage>
</organism>
<feature type="region of interest" description="Disordered" evidence="1">
    <location>
        <begin position="24"/>
        <end position="74"/>
    </location>
</feature>
<proteinExistence type="predicted"/>
<gene>
    <name evidence="2" type="ORF">TNIN_185021</name>
</gene>
<evidence type="ECO:0000256" key="1">
    <source>
        <dbReference type="SAM" id="MobiDB-lite"/>
    </source>
</evidence>
<reference evidence="2" key="1">
    <citation type="submission" date="2020-08" db="EMBL/GenBank/DDBJ databases">
        <title>Multicomponent nature underlies the extraordinary mechanical properties of spider dragline silk.</title>
        <authorList>
            <person name="Kono N."/>
            <person name="Nakamura H."/>
            <person name="Mori M."/>
            <person name="Yoshida Y."/>
            <person name="Ohtoshi R."/>
            <person name="Malay A.D."/>
            <person name="Moran D.A.P."/>
            <person name="Tomita M."/>
            <person name="Numata K."/>
            <person name="Arakawa K."/>
        </authorList>
    </citation>
    <scope>NUCLEOTIDE SEQUENCE</scope>
</reference>
<dbReference type="EMBL" id="BMAV01023876">
    <property type="protein sequence ID" value="GFS28218.1"/>
    <property type="molecule type" value="Genomic_DNA"/>
</dbReference>
<sequence length="74" mass="8497">MCIVNKTKAKKKVLLPLHRPPVQLEEARSLPGQYRPPPDGAGFEQERRRWCLQSGPQPDQDDHEVQRPSTAVRK</sequence>
<dbReference type="Proteomes" id="UP000886998">
    <property type="component" value="Unassembled WGS sequence"/>
</dbReference>
<keyword evidence="3" id="KW-1185">Reference proteome</keyword>